<keyword evidence="7" id="KW-0067">ATP-binding</keyword>
<protein>
    <recommendedName>
        <fullName evidence="2">histidine kinase</fullName>
        <ecNumber evidence="2">2.7.13.3</ecNumber>
    </recommendedName>
</protein>
<evidence type="ECO:0000256" key="7">
    <source>
        <dbReference type="ARBA" id="ARBA00022840"/>
    </source>
</evidence>
<dbReference type="Pfam" id="PF02518">
    <property type="entry name" value="HATPase_c"/>
    <property type="match status" value="1"/>
</dbReference>
<dbReference type="CDD" id="cd00082">
    <property type="entry name" value="HisKA"/>
    <property type="match status" value="1"/>
</dbReference>
<feature type="domain" description="Histidine kinase" evidence="10">
    <location>
        <begin position="145"/>
        <end position="357"/>
    </location>
</feature>
<dbReference type="GO" id="GO:0000155">
    <property type="term" value="F:phosphorelay sensor kinase activity"/>
    <property type="evidence" value="ECO:0007669"/>
    <property type="project" value="InterPro"/>
</dbReference>
<organism evidence="12 13">
    <name type="scientific">Paludibaculum fermentans</name>
    <dbReference type="NCBI Taxonomy" id="1473598"/>
    <lineage>
        <taxon>Bacteria</taxon>
        <taxon>Pseudomonadati</taxon>
        <taxon>Acidobacteriota</taxon>
        <taxon>Terriglobia</taxon>
        <taxon>Bryobacterales</taxon>
        <taxon>Bryobacteraceae</taxon>
        <taxon>Paludibaculum</taxon>
    </lineage>
</organism>
<dbReference type="InterPro" id="IPR036097">
    <property type="entry name" value="HisK_dim/P_sf"/>
</dbReference>
<keyword evidence="4" id="KW-0808">Transferase</keyword>
<evidence type="ECO:0000259" key="10">
    <source>
        <dbReference type="PROSITE" id="PS50109"/>
    </source>
</evidence>
<dbReference type="PRINTS" id="PR00344">
    <property type="entry name" value="BCTRLSENSOR"/>
</dbReference>
<name>A0A7S7NKT0_PALFE</name>
<dbReference type="CDD" id="cd00156">
    <property type="entry name" value="REC"/>
    <property type="match status" value="1"/>
</dbReference>
<feature type="modified residue" description="4-aspartylphosphate" evidence="9">
    <location>
        <position position="429"/>
    </location>
</feature>
<dbReference type="RefSeq" id="WP_194447136.1">
    <property type="nucleotide sequence ID" value="NZ_CP063849.1"/>
</dbReference>
<comment type="catalytic activity">
    <reaction evidence="1">
        <text>ATP + protein L-histidine = ADP + protein N-phospho-L-histidine.</text>
        <dbReference type="EC" id="2.7.13.3"/>
    </reaction>
</comment>
<evidence type="ECO:0000256" key="1">
    <source>
        <dbReference type="ARBA" id="ARBA00000085"/>
    </source>
</evidence>
<keyword evidence="5" id="KW-0547">Nucleotide-binding</keyword>
<feature type="domain" description="Response regulatory" evidence="11">
    <location>
        <begin position="378"/>
        <end position="494"/>
    </location>
</feature>
<dbReference type="Pfam" id="PF00512">
    <property type="entry name" value="HisKA"/>
    <property type="match status" value="1"/>
</dbReference>
<dbReference type="PROSITE" id="PS50109">
    <property type="entry name" value="HIS_KIN"/>
    <property type="match status" value="1"/>
</dbReference>
<evidence type="ECO:0000256" key="6">
    <source>
        <dbReference type="ARBA" id="ARBA00022777"/>
    </source>
</evidence>
<dbReference type="GO" id="GO:0005524">
    <property type="term" value="F:ATP binding"/>
    <property type="evidence" value="ECO:0007669"/>
    <property type="project" value="UniProtKB-KW"/>
</dbReference>
<dbReference type="InterPro" id="IPR004358">
    <property type="entry name" value="Sig_transdc_His_kin-like_C"/>
</dbReference>
<reference evidence="12 13" key="1">
    <citation type="submission" date="2020-10" db="EMBL/GenBank/DDBJ databases">
        <title>Complete genome sequence of Paludibaculum fermentans P105T, a facultatively anaerobic acidobacterium capable of dissimilatory Fe(III) reduction.</title>
        <authorList>
            <person name="Dedysh S.N."/>
            <person name="Beletsky A.V."/>
            <person name="Kulichevskaya I.S."/>
            <person name="Mardanov A.V."/>
            <person name="Ravin N.V."/>
        </authorList>
    </citation>
    <scope>NUCLEOTIDE SEQUENCE [LARGE SCALE GENOMIC DNA]</scope>
    <source>
        <strain evidence="12 13">P105</strain>
    </source>
</reference>
<keyword evidence="3 9" id="KW-0597">Phosphoprotein</keyword>
<evidence type="ECO:0000256" key="3">
    <source>
        <dbReference type="ARBA" id="ARBA00022553"/>
    </source>
</evidence>
<dbReference type="InterPro" id="IPR003594">
    <property type="entry name" value="HATPase_dom"/>
</dbReference>
<proteinExistence type="predicted"/>
<gene>
    <name evidence="12" type="ORF">IRI77_21850</name>
</gene>
<evidence type="ECO:0000256" key="8">
    <source>
        <dbReference type="ARBA" id="ARBA00023012"/>
    </source>
</evidence>
<evidence type="ECO:0000259" key="11">
    <source>
        <dbReference type="PROSITE" id="PS50110"/>
    </source>
</evidence>
<dbReference type="PROSITE" id="PS50110">
    <property type="entry name" value="RESPONSE_REGULATORY"/>
    <property type="match status" value="1"/>
</dbReference>
<dbReference type="KEGG" id="pfer:IRI77_21850"/>
<dbReference type="PANTHER" id="PTHR43065:SF10">
    <property type="entry name" value="PEROXIDE STRESS-ACTIVATED HISTIDINE KINASE MAK3"/>
    <property type="match status" value="1"/>
</dbReference>
<dbReference type="SMART" id="SM00448">
    <property type="entry name" value="REC"/>
    <property type="match status" value="1"/>
</dbReference>
<dbReference type="EMBL" id="CP063849">
    <property type="protein sequence ID" value="QOY85466.1"/>
    <property type="molecule type" value="Genomic_DNA"/>
</dbReference>
<dbReference type="SUPFAM" id="SSF55874">
    <property type="entry name" value="ATPase domain of HSP90 chaperone/DNA topoisomerase II/histidine kinase"/>
    <property type="match status" value="1"/>
</dbReference>
<dbReference type="InterPro" id="IPR011006">
    <property type="entry name" value="CheY-like_superfamily"/>
</dbReference>
<dbReference type="EC" id="2.7.13.3" evidence="2"/>
<keyword evidence="6" id="KW-0418">Kinase</keyword>
<dbReference type="InterPro" id="IPR005467">
    <property type="entry name" value="His_kinase_dom"/>
</dbReference>
<dbReference type="SMART" id="SM00388">
    <property type="entry name" value="HisKA"/>
    <property type="match status" value="1"/>
</dbReference>
<dbReference type="Pfam" id="PF00072">
    <property type="entry name" value="Response_reg"/>
    <property type="match status" value="1"/>
</dbReference>
<evidence type="ECO:0000256" key="9">
    <source>
        <dbReference type="PROSITE-ProRule" id="PRU00169"/>
    </source>
</evidence>
<dbReference type="AlphaFoldDB" id="A0A7S7NKT0"/>
<dbReference type="InterPro" id="IPR036890">
    <property type="entry name" value="HATPase_C_sf"/>
</dbReference>
<accession>A0A7S7NKT0</accession>
<dbReference type="SUPFAM" id="SSF52172">
    <property type="entry name" value="CheY-like"/>
    <property type="match status" value="1"/>
</dbReference>
<dbReference type="SMART" id="SM00387">
    <property type="entry name" value="HATPase_c"/>
    <property type="match status" value="1"/>
</dbReference>
<dbReference type="InterPro" id="IPR003661">
    <property type="entry name" value="HisK_dim/P_dom"/>
</dbReference>
<dbReference type="InterPro" id="IPR001789">
    <property type="entry name" value="Sig_transdc_resp-reg_receiver"/>
</dbReference>
<dbReference type="Gene3D" id="3.30.565.10">
    <property type="entry name" value="Histidine kinase-like ATPase, C-terminal domain"/>
    <property type="match status" value="1"/>
</dbReference>
<evidence type="ECO:0000313" key="12">
    <source>
        <dbReference type="EMBL" id="QOY85466.1"/>
    </source>
</evidence>
<evidence type="ECO:0000256" key="5">
    <source>
        <dbReference type="ARBA" id="ARBA00022741"/>
    </source>
</evidence>
<keyword evidence="13" id="KW-1185">Reference proteome</keyword>
<evidence type="ECO:0000256" key="4">
    <source>
        <dbReference type="ARBA" id="ARBA00022679"/>
    </source>
</evidence>
<keyword evidence="8" id="KW-0902">Two-component regulatory system</keyword>
<evidence type="ECO:0000313" key="13">
    <source>
        <dbReference type="Proteomes" id="UP000593892"/>
    </source>
</evidence>
<dbReference type="Gene3D" id="1.10.287.130">
    <property type="match status" value="1"/>
</dbReference>
<dbReference type="PANTHER" id="PTHR43065">
    <property type="entry name" value="SENSOR HISTIDINE KINASE"/>
    <property type="match status" value="1"/>
</dbReference>
<dbReference type="SUPFAM" id="SSF47384">
    <property type="entry name" value="Homodimeric domain of signal transducing histidine kinase"/>
    <property type="match status" value="1"/>
</dbReference>
<sequence>MKIQWPIPIDEAGRALRKRAESLGYVSVPDGVLVSPEEPGLVLHVICPRGPLDQAGEAVRAVRQMLAVDAVLLAAGEWVEPAEIGTLLAAGADDYIALNCETRELAVRLLALRLRVEGGGRAQTPLEERLRSAQRLETLGSLAGVLAHDYNNLLAAIQGNAQLALMDRSITEAVKYSLAQIDTAAQRAGDMTKQMLAYASNRDAGKTRTLNLNQILREMTELLRVSVPHGCTFKYSLARNAPPVAGRAAELRQLILNLAWNACESQGGMGGEVKIRTGFDESAQPALVTLEVEDDGPGISAEDRLRIFDPQFSTKGGQRGLGLAAARVIAESHGGSLDVVSTPGSGACFRFTMPPIPGWHMQTHSSAGLDAEEQLNATLLLIDDEPAVREVAEKMLRRVGHTVFVTDSYAEGWSLCEQIGAALDVVILDLSLPGLDPKELVRRIRSAFPRMQIVVWSGAEESAVHAKLAGAEPYHLLPKQPRMNDFVASIQDLLRAAKKA</sequence>
<dbReference type="Proteomes" id="UP000593892">
    <property type="component" value="Chromosome"/>
</dbReference>
<evidence type="ECO:0000256" key="2">
    <source>
        <dbReference type="ARBA" id="ARBA00012438"/>
    </source>
</evidence>
<dbReference type="Gene3D" id="3.40.50.2300">
    <property type="match status" value="1"/>
</dbReference>